<dbReference type="PROSITE" id="PS51918">
    <property type="entry name" value="RADICAL_SAM"/>
    <property type="match status" value="1"/>
</dbReference>
<evidence type="ECO:0000256" key="12">
    <source>
        <dbReference type="ARBA" id="ARBA00023244"/>
    </source>
</evidence>
<evidence type="ECO:0000256" key="6">
    <source>
        <dbReference type="ARBA" id="ARBA00022490"/>
    </source>
</evidence>
<evidence type="ECO:0000256" key="10">
    <source>
        <dbReference type="ARBA" id="ARBA00023004"/>
    </source>
</evidence>
<evidence type="ECO:0000256" key="4">
    <source>
        <dbReference type="ARBA" id="ARBA00011245"/>
    </source>
</evidence>
<dbReference type="Pfam" id="PF04055">
    <property type="entry name" value="Radical_SAM"/>
    <property type="match status" value="1"/>
</dbReference>
<dbReference type="NCBIfam" id="TIGR00538">
    <property type="entry name" value="hemN"/>
    <property type="match status" value="1"/>
</dbReference>
<organism evidence="18 19">
    <name type="scientific">Rhodopila globiformis</name>
    <name type="common">Rhodopseudomonas globiformis</name>
    <dbReference type="NCBI Taxonomy" id="1071"/>
    <lineage>
        <taxon>Bacteria</taxon>
        <taxon>Pseudomonadati</taxon>
        <taxon>Pseudomonadota</taxon>
        <taxon>Alphaproteobacteria</taxon>
        <taxon>Acetobacterales</taxon>
        <taxon>Acetobacteraceae</taxon>
        <taxon>Rhodopila</taxon>
    </lineage>
</organism>
<name>A0A2S6MWF6_RHOGL</name>
<dbReference type="UniPathway" id="UPA00251">
    <property type="reaction ID" value="UER00323"/>
</dbReference>
<dbReference type="GO" id="GO:0005737">
    <property type="term" value="C:cytoplasm"/>
    <property type="evidence" value="ECO:0007669"/>
    <property type="project" value="UniProtKB-SubCell"/>
</dbReference>
<evidence type="ECO:0000256" key="15">
    <source>
        <dbReference type="PIRSR" id="PIRSR000167-1"/>
    </source>
</evidence>
<dbReference type="InterPro" id="IPR034505">
    <property type="entry name" value="Coproporphyrinogen-III_oxidase"/>
</dbReference>
<dbReference type="InterPro" id="IPR013785">
    <property type="entry name" value="Aldolase_TIM"/>
</dbReference>
<keyword evidence="5 14" id="KW-0004">4Fe-4S</keyword>
<comment type="subcellular location">
    <subcellularLocation>
        <location evidence="1 14">Cytoplasm</location>
    </subcellularLocation>
</comment>
<dbReference type="GO" id="GO:0051539">
    <property type="term" value="F:4 iron, 4 sulfur cluster binding"/>
    <property type="evidence" value="ECO:0007669"/>
    <property type="project" value="UniProtKB-KW"/>
</dbReference>
<dbReference type="SUPFAM" id="SSF102114">
    <property type="entry name" value="Radical SAM enzymes"/>
    <property type="match status" value="1"/>
</dbReference>
<evidence type="ECO:0000256" key="16">
    <source>
        <dbReference type="PIRSR" id="PIRSR000167-2"/>
    </source>
</evidence>
<dbReference type="OrthoDB" id="9808022at2"/>
<feature type="binding site" evidence="15">
    <location>
        <position position="204"/>
    </location>
    <ligand>
        <name>S-adenosyl-L-methionine</name>
        <dbReference type="ChEBI" id="CHEBI:59789"/>
        <label>2</label>
    </ligand>
</feature>
<keyword evidence="19" id="KW-1185">Reference proteome</keyword>
<keyword evidence="9 14" id="KW-0560">Oxidoreductase</keyword>
<comment type="pathway">
    <text evidence="2 14">Porphyrin-containing compound metabolism; protoporphyrin-IX biosynthesis; protoporphyrinogen-IX from coproporphyrinogen-III (AdoMet route): step 1/1.</text>
</comment>
<keyword evidence="8 14" id="KW-0479">Metal-binding</keyword>
<evidence type="ECO:0000256" key="9">
    <source>
        <dbReference type="ARBA" id="ARBA00023002"/>
    </source>
</evidence>
<feature type="binding site" evidence="15">
    <location>
        <position position="140"/>
    </location>
    <ligand>
        <name>S-adenosyl-L-methionine</name>
        <dbReference type="ChEBI" id="CHEBI:59789"/>
        <label>1</label>
    </ligand>
</feature>
<dbReference type="InterPro" id="IPR004558">
    <property type="entry name" value="Coprogen_oxidase_HemN"/>
</dbReference>
<feature type="binding site" evidence="16">
    <location>
        <position position="64"/>
    </location>
    <ligand>
        <name>[4Fe-4S] cluster</name>
        <dbReference type="ChEBI" id="CHEBI:49883"/>
        <note>4Fe-4S-S-AdoMet</note>
    </ligand>
</feature>
<evidence type="ECO:0000256" key="5">
    <source>
        <dbReference type="ARBA" id="ARBA00022485"/>
    </source>
</evidence>
<feature type="binding site" evidence="15">
    <location>
        <position position="324"/>
    </location>
    <ligand>
        <name>S-adenosyl-L-methionine</name>
        <dbReference type="ChEBI" id="CHEBI:59789"/>
        <label>1</label>
    </ligand>
</feature>
<dbReference type="EMBL" id="NHRY01000267">
    <property type="protein sequence ID" value="PPQ26696.1"/>
    <property type="molecule type" value="Genomic_DNA"/>
</dbReference>
<keyword evidence="7 14" id="KW-0949">S-adenosyl-L-methionine</keyword>
<keyword evidence="6 14" id="KW-0963">Cytoplasm</keyword>
<comment type="similarity">
    <text evidence="3 14">Belongs to the anaerobic coproporphyrinogen-III oxidase family.</text>
</comment>
<dbReference type="SFLD" id="SFLDG01065">
    <property type="entry name" value="anaerobic_coproporphyrinogen-I"/>
    <property type="match status" value="1"/>
</dbReference>
<feature type="binding site" evidence="15">
    <location>
        <position position="107"/>
    </location>
    <ligand>
        <name>S-adenosyl-L-methionine</name>
        <dbReference type="ChEBI" id="CHEBI:59789"/>
        <label>1</label>
    </ligand>
</feature>
<dbReference type="Proteomes" id="UP000239724">
    <property type="component" value="Unassembled WGS sequence"/>
</dbReference>
<evidence type="ECO:0000256" key="14">
    <source>
        <dbReference type="PIRNR" id="PIRNR000167"/>
    </source>
</evidence>
<feature type="binding site" evidence="15">
    <location>
        <begin position="63"/>
        <end position="65"/>
    </location>
    <ligand>
        <name>S-adenosyl-L-methionine</name>
        <dbReference type="ChEBI" id="CHEBI:59789"/>
        <label>2</label>
    </ligand>
</feature>
<feature type="binding site" evidence="16">
    <location>
        <position position="61"/>
    </location>
    <ligand>
        <name>[4Fe-4S] cluster</name>
        <dbReference type="ChEBI" id="CHEBI:49883"/>
        <note>4Fe-4S-S-AdoMet</note>
    </ligand>
</feature>
<evidence type="ECO:0000256" key="7">
    <source>
        <dbReference type="ARBA" id="ARBA00022691"/>
    </source>
</evidence>
<comment type="cofactor">
    <cofactor evidence="14 16">
        <name>[4Fe-4S] cluster</name>
        <dbReference type="ChEBI" id="CHEBI:49883"/>
    </cofactor>
    <text evidence="14 16">Binds 1 [4Fe-4S] cluster. The cluster is coordinated with 3 cysteines and an exchangeable S-adenosyl-L-methionine.</text>
</comment>
<feature type="domain" description="Radical SAM core" evidence="17">
    <location>
        <begin position="42"/>
        <end position="273"/>
    </location>
</feature>
<dbReference type="SMART" id="SM00729">
    <property type="entry name" value="Elp3"/>
    <property type="match status" value="1"/>
</dbReference>
<evidence type="ECO:0000256" key="1">
    <source>
        <dbReference type="ARBA" id="ARBA00004496"/>
    </source>
</evidence>
<proteinExistence type="inferred from homology"/>
<evidence type="ECO:0000259" key="17">
    <source>
        <dbReference type="PROSITE" id="PS51918"/>
    </source>
</evidence>
<sequence length="449" mass="49001">MTDSAIKKYLNERIPRYTSYPTAPHFSAAVGPQAYEGWLRAVPEDARLSLYLHVPFCETLCWYCGCHTSITRHRGPIEKYVGLLLREVDHVADVIGGHRAAHIHFGGGTPAIVGPELFGSIMTRLRQRFDFEPDAEVAIEIDPRRLTPEMADALGRNGVTRASLGVQTFDPAVQEAVARVQSLETTQACAKLLRGAGIKDLNVDLLYGLIHETVESCMDTVAGALSLSPARLAVFGYAHVPGMMKHQKVLDESALPTSDARLTQERAIGDAMLQAGYQRIGLDHYARPDDPMAVAQRTGQLRRNFQGYTDDPADALIGMGASSIGQLPQGYVQNAHHIKDWGDRIEAGQLATVRGVAFTPEDVLRSDIIERLMCDLKVDVPAAIRQHGFNPHCLDNEMANLRTLVADGLAEVDGGVITVPESTRNLVRRVASVFDAYLDPAAGRHAVAV</sequence>
<dbReference type="PANTHER" id="PTHR13932">
    <property type="entry name" value="COPROPORPHYRINIGEN III OXIDASE"/>
    <property type="match status" value="1"/>
</dbReference>
<feature type="binding site" evidence="15">
    <location>
        <begin position="108"/>
        <end position="109"/>
    </location>
    <ligand>
        <name>S-adenosyl-L-methionine</name>
        <dbReference type="ChEBI" id="CHEBI:59789"/>
        <label>2</label>
    </ligand>
</feature>
<dbReference type="EC" id="1.3.98.3" evidence="14"/>
<evidence type="ECO:0000256" key="3">
    <source>
        <dbReference type="ARBA" id="ARBA00005493"/>
    </source>
</evidence>
<feature type="binding site" evidence="15">
    <location>
        <position position="51"/>
    </location>
    <ligand>
        <name>S-adenosyl-L-methionine</name>
        <dbReference type="ChEBI" id="CHEBI:59789"/>
        <label>1</label>
    </ligand>
</feature>
<dbReference type="CDD" id="cd01335">
    <property type="entry name" value="Radical_SAM"/>
    <property type="match status" value="1"/>
</dbReference>
<keyword evidence="12 14" id="KW-0627">Porphyrin biosynthesis</keyword>
<dbReference type="PANTHER" id="PTHR13932:SF6">
    <property type="entry name" value="OXYGEN-INDEPENDENT COPROPORPHYRINOGEN III OXIDASE"/>
    <property type="match status" value="1"/>
</dbReference>
<evidence type="ECO:0000313" key="18">
    <source>
        <dbReference type="EMBL" id="PPQ26696.1"/>
    </source>
</evidence>
<dbReference type="GO" id="GO:0046872">
    <property type="term" value="F:metal ion binding"/>
    <property type="evidence" value="ECO:0007669"/>
    <property type="project" value="UniProtKB-KW"/>
</dbReference>
<evidence type="ECO:0000256" key="8">
    <source>
        <dbReference type="ARBA" id="ARBA00022723"/>
    </source>
</evidence>
<comment type="subunit">
    <text evidence="4">Monomer.</text>
</comment>
<protein>
    <recommendedName>
        <fullName evidence="14">Coproporphyrinogen-III oxidase</fullName>
        <ecNumber evidence="14">1.3.98.3</ecNumber>
    </recommendedName>
</protein>
<gene>
    <name evidence="18" type="ORF">CCS01_29485</name>
</gene>
<feature type="binding site" evidence="15">
    <location>
        <position position="179"/>
    </location>
    <ligand>
        <name>S-adenosyl-L-methionine</name>
        <dbReference type="ChEBI" id="CHEBI:59789"/>
        <label>2</label>
    </ligand>
</feature>
<dbReference type="Gene3D" id="3.20.20.70">
    <property type="entry name" value="Aldolase class I"/>
    <property type="match status" value="1"/>
</dbReference>
<evidence type="ECO:0000256" key="13">
    <source>
        <dbReference type="ARBA" id="ARBA00048321"/>
    </source>
</evidence>
<dbReference type="PIRSF" id="PIRSF000167">
    <property type="entry name" value="HemN"/>
    <property type="match status" value="1"/>
</dbReference>
<dbReference type="GO" id="GO:0051989">
    <property type="term" value="F:coproporphyrinogen dehydrogenase activity"/>
    <property type="evidence" value="ECO:0007669"/>
    <property type="project" value="UniProtKB-EC"/>
</dbReference>
<feature type="binding site" evidence="15">
    <location>
        <position position="238"/>
    </location>
    <ligand>
        <name>S-adenosyl-L-methionine</name>
        <dbReference type="ChEBI" id="CHEBI:59789"/>
        <label>2</label>
    </ligand>
</feature>
<dbReference type="GO" id="GO:0006782">
    <property type="term" value="P:protoporphyrinogen IX biosynthetic process"/>
    <property type="evidence" value="ECO:0007669"/>
    <property type="project" value="UniProtKB-UniPathway"/>
</dbReference>
<evidence type="ECO:0000256" key="11">
    <source>
        <dbReference type="ARBA" id="ARBA00023014"/>
    </source>
</evidence>
<dbReference type="SFLD" id="SFLDS00029">
    <property type="entry name" value="Radical_SAM"/>
    <property type="match status" value="1"/>
</dbReference>
<feature type="binding site" evidence="15">
    <location>
        <position position="167"/>
    </location>
    <ligand>
        <name>S-adenosyl-L-methionine</name>
        <dbReference type="ChEBI" id="CHEBI:59789"/>
        <label>2</label>
    </ligand>
</feature>
<dbReference type="RefSeq" id="WP_104522462.1">
    <property type="nucleotide sequence ID" value="NZ_NHRY01000267.1"/>
</dbReference>
<dbReference type="Gene3D" id="1.10.10.920">
    <property type="match status" value="1"/>
</dbReference>
<evidence type="ECO:0000313" key="19">
    <source>
        <dbReference type="Proteomes" id="UP000239724"/>
    </source>
</evidence>
<dbReference type="InterPro" id="IPR007197">
    <property type="entry name" value="rSAM"/>
</dbReference>
<reference evidence="18 19" key="1">
    <citation type="journal article" date="2018" name="Arch. Microbiol.">
        <title>New insights into the metabolic potential of the phototrophic purple bacterium Rhodopila globiformis DSM 161(T) from its draft genome sequence and evidence for a vanadium-dependent nitrogenase.</title>
        <authorList>
            <person name="Imhoff J.F."/>
            <person name="Rahn T."/>
            <person name="Kunzel S."/>
            <person name="Neulinger S.C."/>
        </authorList>
    </citation>
    <scope>NUCLEOTIDE SEQUENCE [LARGE SCALE GENOMIC DNA]</scope>
    <source>
        <strain evidence="18 19">DSM 161</strain>
    </source>
</reference>
<comment type="catalytic activity">
    <reaction evidence="13 14">
        <text>coproporphyrinogen III + 2 S-adenosyl-L-methionine = protoporphyrinogen IX + 2 5'-deoxyadenosine + 2 L-methionine + 2 CO2</text>
        <dbReference type="Rhea" id="RHEA:15425"/>
        <dbReference type="ChEBI" id="CHEBI:16526"/>
        <dbReference type="ChEBI" id="CHEBI:17319"/>
        <dbReference type="ChEBI" id="CHEBI:57307"/>
        <dbReference type="ChEBI" id="CHEBI:57309"/>
        <dbReference type="ChEBI" id="CHEBI:57844"/>
        <dbReference type="ChEBI" id="CHEBI:59789"/>
        <dbReference type="EC" id="1.3.98.3"/>
    </reaction>
</comment>
<dbReference type="InterPro" id="IPR058240">
    <property type="entry name" value="rSAM_sf"/>
</dbReference>
<dbReference type="GO" id="GO:0004109">
    <property type="term" value="F:coproporphyrinogen oxidase activity"/>
    <property type="evidence" value="ECO:0007669"/>
    <property type="project" value="InterPro"/>
</dbReference>
<evidence type="ECO:0000256" key="2">
    <source>
        <dbReference type="ARBA" id="ARBA00004785"/>
    </source>
</evidence>
<feature type="binding site" evidence="16">
    <location>
        <position position="57"/>
    </location>
    <ligand>
        <name>[4Fe-4S] cluster</name>
        <dbReference type="ChEBI" id="CHEBI:49883"/>
        <note>4Fe-4S-S-AdoMet</note>
    </ligand>
</feature>
<keyword evidence="11 14" id="KW-0411">Iron-sulfur</keyword>
<dbReference type="AlphaFoldDB" id="A0A2S6MWF6"/>
<keyword evidence="10 14" id="KW-0408">Iron</keyword>
<dbReference type="InterPro" id="IPR006638">
    <property type="entry name" value="Elp3/MiaA/NifB-like_rSAM"/>
</dbReference>
<accession>A0A2S6MWF6</accession>
<comment type="caution">
    <text evidence="18">The sequence shown here is derived from an EMBL/GenBank/DDBJ whole genome shotgun (WGS) entry which is preliminary data.</text>
</comment>